<evidence type="ECO:0000313" key="2">
    <source>
        <dbReference type="EMBL" id="KAE9410684.1"/>
    </source>
</evidence>
<feature type="region of interest" description="Disordered" evidence="1">
    <location>
        <begin position="233"/>
        <end position="270"/>
    </location>
</feature>
<name>A0A6A4IRV9_9AGAR</name>
<evidence type="ECO:0000256" key="1">
    <source>
        <dbReference type="SAM" id="MobiDB-lite"/>
    </source>
</evidence>
<dbReference type="EMBL" id="ML769384">
    <property type="protein sequence ID" value="KAE9410684.1"/>
    <property type="molecule type" value="Genomic_DNA"/>
</dbReference>
<feature type="compositionally biased region" description="Basic residues" evidence="1">
    <location>
        <begin position="256"/>
        <end position="270"/>
    </location>
</feature>
<gene>
    <name evidence="2" type="ORF">BT96DRAFT_234786</name>
</gene>
<accession>A0A6A4IRV9</accession>
<proteinExistence type="predicted"/>
<organism evidence="2 3">
    <name type="scientific">Gymnopus androsaceus JB14</name>
    <dbReference type="NCBI Taxonomy" id="1447944"/>
    <lineage>
        <taxon>Eukaryota</taxon>
        <taxon>Fungi</taxon>
        <taxon>Dikarya</taxon>
        <taxon>Basidiomycota</taxon>
        <taxon>Agaricomycotina</taxon>
        <taxon>Agaricomycetes</taxon>
        <taxon>Agaricomycetidae</taxon>
        <taxon>Agaricales</taxon>
        <taxon>Marasmiineae</taxon>
        <taxon>Omphalotaceae</taxon>
        <taxon>Gymnopus</taxon>
    </lineage>
</organism>
<dbReference type="AlphaFoldDB" id="A0A6A4IRV9"/>
<protein>
    <submittedName>
        <fullName evidence="2">Uncharacterized protein</fullName>
    </submittedName>
</protein>
<evidence type="ECO:0000313" key="3">
    <source>
        <dbReference type="Proteomes" id="UP000799118"/>
    </source>
</evidence>
<dbReference type="Proteomes" id="UP000799118">
    <property type="component" value="Unassembled WGS sequence"/>
</dbReference>
<reference evidence="2" key="1">
    <citation type="journal article" date="2019" name="Environ. Microbiol.">
        <title>Fungal ecological strategies reflected in gene transcription - a case study of two litter decomposers.</title>
        <authorList>
            <person name="Barbi F."/>
            <person name="Kohler A."/>
            <person name="Barry K."/>
            <person name="Baskaran P."/>
            <person name="Daum C."/>
            <person name="Fauchery L."/>
            <person name="Ihrmark K."/>
            <person name="Kuo A."/>
            <person name="LaButti K."/>
            <person name="Lipzen A."/>
            <person name="Morin E."/>
            <person name="Grigoriev I.V."/>
            <person name="Henrissat B."/>
            <person name="Lindahl B."/>
            <person name="Martin F."/>
        </authorList>
    </citation>
    <scope>NUCLEOTIDE SEQUENCE</scope>
    <source>
        <strain evidence="2">JB14</strain>
    </source>
</reference>
<sequence>MVAILVLKTHLILYKPKGDWYEDEILSHLQLEMTYSLLTHLPDHPQWDLTQVCNIMHSPWPAHIPIFPLNMNPLQFDYGLQNKSGPDNFTMIPINYVECHKEIGLHCIWNLSEMSYLSPVVFYAQDHWINHILNALPSDKTLQVLLDKVALLNEEDARRALEWAEGAKESHDQLAQQLIMQIWGHLEPQPAEIASDGSQSGRGTVHSNVHISQNNAQPSLIVEKPTTSIDVNQLSENQVPQPVKVTGDGSQSGRKNTGKHRWMKKLRHWF</sequence>
<keyword evidence="3" id="KW-1185">Reference proteome</keyword>